<dbReference type="PANTHER" id="PTHR42951">
    <property type="entry name" value="METALLO-BETA-LACTAMASE DOMAIN-CONTAINING"/>
    <property type="match status" value="1"/>
</dbReference>
<dbReference type="InterPro" id="IPR058199">
    <property type="entry name" value="BlaB//VIM/IMP-1"/>
</dbReference>
<name>A0A286GS65_9BACT</name>
<dbReference type="GO" id="GO:0017001">
    <property type="term" value="P:antibiotic catabolic process"/>
    <property type="evidence" value="ECO:0007669"/>
    <property type="project" value="UniProtKB-ARBA"/>
</dbReference>
<dbReference type="Gene3D" id="3.60.15.10">
    <property type="entry name" value="Ribonuclease Z/Hydroxyacylglutathione hydrolase-like"/>
    <property type="match status" value="1"/>
</dbReference>
<keyword evidence="9" id="KW-0574">Periplasm</keyword>
<evidence type="ECO:0000256" key="11">
    <source>
        <dbReference type="ARBA" id="ARBA00022833"/>
    </source>
</evidence>
<feature type="chain" id="PRO_5013216503" description="beta-lactamase" evidence="13">
    <location>
        <begin position="20"/>
        <end position="259"/>
    </location>
</feature>
<proteinExistence type="inferred from homology"/>
<dbReference type="SMART" id="SM00849">
    <property type="entry name" value="Lactamase_B"/>
    <property type="match status" value="1"/>
</dbReference>
<dbReference type="Pfam" id="PF00753">
    <property type="entry name" value="Lactamase_B"/>
    <property type="match status" value="1"/>
</dbReference>
<comment type="similarity">
    <text evidence="4">Belongs to the metallo-beta-lactamase superfamily. Class-B beta-lactamase family.</text>
</comment>
<reference evidence="16" key="1">
    <citation type="submission" date="2017-09" db="EMBL/GenBank/DDBJ databases">
        <authorList>
            <person name="Varghese N."/>
            <person name="Submissions S."/>
        </authorList>
    </citation>
    <scope>NUCLEOTIDE SEQUENCE [LARGE SCALE GENOMIC DNA]</scope>
    <source>
        <strain evidence="16">DSM 29961</strain>
    </source>
</reference>
<evidence type="ECO:0000259" key="14">
    <source>
        <dbReference type="SMART" id="SM00849"/>
    </source>
</evidence>
<comment type="subunit">
    <text evidence="5">Monomer.</text>
</comment>
<evidence type="ECO:0000256" key="12">
    <source>
        <dbReference type="ARBA" id="ARBA00023251"/>
    </source>
</evidence>
<dbReference type="EC" id="3.5.2.6" evidence="6"/>
<evidence type="ECO:0000256" key="7">
    <source>
        <dbReference type="ARBA" id="ARBA00022723"/>
    </source>
</evidence>
<protein>
    <recommendedName>
        <fullName evidence="6">beta-lactamase</fullName>
        <ecNumber evidence="6">3.5.2.6</ecNumber>
    </recommendedName>
</protein>
<evidence type="ECO:0000313" key="15">
    <source>
        <dbReference type="EMBL" id="SOD97784.1"/>
    </source>
</evidence>
<comment type="catalytic activity">
    <reaction evidence="1">
        <text>a beta-lactam + H2O = a substituted beta-amino acid</text>
        <dbReference type="Rhea" id="RHEA:20401"/>
        <dbReference type="ChEBI" id="CHEBI:15377"/>
        <dbReference type="ChEBI" id="CHEBI:35627"/>
        <dbReference type="ChEBI" id="CHEBI:140347"/>
        <dbReference type="EC" id="3.5.2.6"/>
    </reaction>
</comment>
<dbReference type="InterPro" id="IPR050855">
    <property type="entry name" value="NDM-1-like"/>
</dbReference>
<evidence type="ECO:0000256" key="13">
    <source>
        <dbReference type="SAM" id="SignalP"/>
    </source>
</evidence>
<evidence type="ECO:0000256" key="9">
    <source>
        <dbReference type="ARBA" id="ARBA00022764"/>
    </source>
</evidence>
<dbReference type="Proteomes" id="UP000219452">
    <property type="component" value="Unassembled WGS sequence"/>
</dbReference>
<keyword evidence="8 13" id="KW-0732">Signal</keyword>
<evidence type="ECO:0000256" key="10">
    <source>
        <dbReference type="ARBA" id="ARBA00022801"/>
    </source>
</evidence>
<dbReference type="AlphaFoldDB" id="A0A286GS65"/>
<evidence type="ECO:0000256" key="5">
    <source>
        <dbReference type="ARBA" id="ARBA00011245"/>
    </source>
</evidence>
<sequence>MRFLSLAITLAFSLTSAYGQTNPDRLKIEHLIGDFYVYTTYNTYEGDKTPAHGMYLVSNDGVALFDTPWDTTQFQPLLDSIKTRHHKNVVMCIATHWHGDRTEGLEYYKQQGIKTYTTSRTDELSKKNNKKRAEFLLNKDTTFTLGQYSFETFYPGEGHTLDNIVVWFSQEKILYGGCLIKGADAENLGYLGDANEAEYETTLKRVSEKCPHPKFILVSHHDWRNLNSLKNSIKLAKRLRAKKTRAMGFSMFNGRSKSL</sequence>
<dbReference type="RefSeq" id="WP_097130959.1">
    <property type="nucleotide sequence ID" value="NZ_OCNH01000007.1"/>
</dbReference>
<dbReference type="NCBIfam" id="NF012146">
    <property type="entry name" value="blaB-IND-MUS"/>
    <property type="match status" value="1"/>
</dbReference>
<keyword evidence="12" id="KW-0046">Antibiotic resistance</keyword>
<evidence type="ECO:0000256" key="4">
    <source>
        <dbReference type="ARBA" id="ARBA00005250"/>
    </source>
</evidence>
<evidence type="ECO:0000256" key="6">
    <source>
        <dbReference type="ARBA" id="ARBA00012865"/>
    </source>
</evidence>
<dbReference type="InterPro" id="IPR036866">
    <property type="entry name" value="RibonucZ/Hydroxyglut_hydro"/>
</dbReference>
<dbReference type="SUPFAM" id="SSF56281">
    <property type="entry name" value="Metallo-hydrolase/oxidoreductase"/>
    <property type="match status" value="1"/>
</dbReference>
<comment type="subcellular location">
    <subcellularLocation>
        <location evidence="3">Periplasm</location>
    </subcellularLocation>
</comment>
<dbReference type="NCBIfam" id="NF012229">
    <property type="entry name" value="bla_class_B_core"/>
    <property type="match status" value="1"/>
</dbReference>
<gene>
    <name evidence="15" type="ORF">SAMN06269250_5920</name>
</gene>
<dbReference type="PANTHER" id="PTHR42951:SF4">
    <property type="entry name" value="ACYL-COENZYME A THIOESTERASE MBLAC2"/>
    <property type="match status" value="1"/>
</dbReference>
<feature type="domain" description="Metallo-beta-lactamase" evidence="14">
    <location>
        <begin position="50"/>
        <end position="220"/>
    </location>
</feature>
<evidence type="ECO:0000256" key="2">
    <source>
        <dbReference type="ARBA" id="ARBA00001947"/>
    </source>
</evidence>
<evidence type="ECO:0000256" key="3">
    <source>
        <dbReference type="ARBA" id="ARBA00004418"/>
    </source>
</evidence>
<dbReference type="NCBIfam" id="NF033088">
    <property type="entry name" value="bla_subclass_B1"/>
    <property type="match status" value="1"/>
</dbReference>
<organism evidence="15 16">
    <name type="scientific">Spirosoma fluviale</name>
    <dbReference type="NCBI Taxonomy" id="1597977"/>
    <lineage>
        <taxon>Bacteria</taxon>
        <taxon>Pseudomonadati</taxon>
        <taxon>Bacteroidota</taxon>
        <taxon>Cytophagia</taxon>
        <taxon>Cytophagales</taxon>
        <taxon>Cytophagaceae</taxon>
        <taxon>Spirosoma</taxon>
    </lineage>
</organism>
<keyword evidence="7" id="KW-0479">Metal-binding</keyword>
<evidence type="ECO:0000313" key="16">
    <source>
        <dbReference type="Proteomes" id="UP000219452"/>
    </source>
</evidence>
<feature type="signal peptide" evidence="13">
    <location>
        <begin position="1"/>
        <end position="19"/>
    </location>
</feature>
<keyword evidence="10" id="KW-0378">Hydrolase</keyword>
<dbReference type="EMBL" id="OCNH01000007">
    <property type="protein sequence ID" value="SOD97784.1"/>
    <property type="molecule type" value="Genomic_DNA"/>
</dbReference>
<keyword evidence="11" id="KW-0862">Zinc</keyword>
<accession>A0A286GS65</accession>
<keyword evidence="16" id="KW-1185">Reference proteome</keyword>
<dbReference type="InterPro" id="IPR001279">
    <property type="entry name" value="Metallo-B-lactamas"/>
</dbReference>
<evidence type="ECO:0000256" key="8">
    <source>
        <dbReference type="ARBA" id="ARBA00022729"/>
    </source>
</evidence>
<dbReference type="OrthoDB" id="9769598at2"/>
<comment type="cofactor">
    <cofactor evidence="2">
        <name>Zn(2+)</name>
        <dbReference type="ChEBI" id="CHEBI:29105"/>
    </cofactor>
</comment>
<evidence type="ECO:0000256" key="1">
    <source>
        <dbReference type="ARBA" id="ARBA00001526"/>
    </source>
</evidence>